<dbReference type="RefSeq" id="WP_057733664.1">
    <property type="nucleotide sequence ID" value="NZ_AZFS01000054.1"/>
</dbReference>
<dbReference type="InterPro" id="IPR006016">
    <property type="entry name" value="UspA"/>
</dbReference>
<dbReference type="Gene3D" id="3.40.50.620">
    <property type="entry name" value="HUPs"/>
    <property type="match status" value="1"/>
</dbReference>
<gene>
    <name evidence="3" type="ORF">FD28_GL000265</name>
</gene>
<dbReference type="PANTHER" id="PTHR46268">
    <property type="entry name" value="STRESS RESPONSE PROTEIN NHAX"/>
    <property type="match status" value="1"/>
</dbReference>
<dbReference type="STRING" id="1423753.FD28_GL000265"/>
<feature type="domain" description="UspA" evidence="2">
    <location>
        <begin position="1"/>
        <end position="142"/>
    </location>
</feature>
<comment type="similarity">
    <text evidence="1">Belongs to the universal stress protein A family.</text>
</comment>
<dbReference type="PATRIC" id="fig|1423753.3.peg.275"/>
<evidence type="ECO:0000259" key="2">
    <source>
        <dbReference type="Pfam" id="PF00582"/>
    </source>
</evidence>
<evidence type="ECO:0000313" key="4">
    <source>
        <dbReference type="Proteomes" id="UP000051580"/>
    </source>
</evidence>
<dbReference type="SUPFAM" id="SSF52402">
    <property type="entry name" value="Adenine nucleotide alpha hydrolases-like"/>
    <property type="match status" value="1"/>
</dbReference>
<dbReference type="AlphaFoldDB" id="A0A0R1UN48"/>
<dbReference type="PRINTS" id="PR01438">
    <property type="entry name" value="UNVRSLSTRESS"/>
</dbReference>
<dbReference type="InterPro" id="IPR006015">
    <property type="entry name" value="Universal_stress_UspA"/>
</dbReference>
<keyword evidence="4" id="KW-1185">Reference proteome</keyword>
<sequence>MYKRLLVPLDGSSNANEALKTAIALAQDWHAKLVLLHVIDITQFSPQGLGGGYAAVIKSLRDTSQEILTEARDAAEEAGLAPVMVVREGAPKQVIVEIAHAPDAEIDLIVMGKSGTNAFSRMIVGSTTNHVVQHAQPAVIVVNDRPAPHD</sequence>
<dbReference type="PANTHER" id="PTHR46268:SF6">
    <property type="entry name" value="UNIVERSAL STRESS PROTEIN UP12"/>
    <property type="match status" value="1"/>
</dbReference>
<evidence type="ECO:0000256" key="1">
    <source>
        <dbReference type="ARBA" id="ARBA00008791"/>
    </source>
</evidence>
<proteinExistence type="inferred from homology"/>
<name>A0A0R1UN48_9LACO</name>
<dbReference type="InterPro" id="IPR014729">
    <property type="entry name" value="Rossmann-like_a/b/a_fold"/>
</dbReference>
<reference evidence="3 4" key="1">
    <citation type="journal article" date="2015" name="Genome Announc.">
        <title>Expanding the biotechnology potential of lactobacilli through comparative genomics of 213 strains and associated genera.</title>
        <authorList>
            <person name="Sun Z."/>
            <person name="Harris H.M."/>
            <person name="McCann A."/>
            <person name="Guo C."/>
            <person name="Argimon S."/>
            <person name="Zhang W."/>
            <person name="Yang X."/>
            <person name="Jeffery I.B."/>
            <person name="Cooney J.C."/>
            <person name="Kagawa T.F."/>
            <person name="Liu W."/>
            <person name="Song Y."/>
            <person name="Salvetti E."/>
            <person name="Wrobel A."/>
            <person name="Rasinkangas P."/>
            <person name="Parkhill J."/>
            <person name="Rea M.C."/>
            <person name="O'Sullivan O."/>
            <person name="Ritari J."/>
            <person name="Douillard F.P."/>
            <person name="Paul Ross R."/>
            <person name="Yang R."/>
            <person name="Briner A.E."/>
            <person name="Felis G.E."/>
            <person name="de Vos W.M."/>
            <person name="Barrangou R."/>
            <person name="Klaenhammer T.R."/>
            <person name="Caufield P.W."/>
            <person name="Cui Y."/>
            <person name="Zhang H."/>
            <person name="O'Toole P.W."/>
        </authorList>
    </citation>
    <scope>NUCLEOTIDE SEQUENCE [LARGE SCALE GENOMIC DNA]</scope>
    <source>
        <strain evidence="3 4">DSM 16381</strain>
    </source>
</reference>
<dbReference type="Proteomes" id="UP000051580">
    <property type="component" value="Unassembled WGS sequence"/>
</dbReference>
<dbReference type="OrthoDB" id="9777884at2"/>
<organism evidence="3 4">
    <name type="scientific">Levilactobacillus hammesii DSM 16381</name>
    <dbReference type="NCBI Taxonomy" id="1423753"/>
    <lineage>
        <taxon>Bacteria</taxon>
        <taxon>Bacillati</taxon>
        <taxon>Bacillota</taxon>
        <taxon>Bacilli</taxon>
        <taxon>Lactobacillales</taxon>
        <taxon>Lactobacillaceae</taxon>
        <taxon>Levilactobacillus</taxon>
    </lineage>
</organism>
<dbReference type="CDD" id="cd00293">
    <property type="entry name" value="USP-like"/>
    <property type="match status" value="1"/>
</dbReference>
<accession>A0A0R1UN48</accession>
<dbReference type="Pfam" id="PF00582">
    <property type="entry name" value="Usp"/>
    <property type="match status" value="1"/>
</dbReference>
<evidence type="ECO:0000313" key="3">
    <source>
        <dbReference type="EMBL" id="KRL94689.1"/>
    </source>
</evidence>
<dbReference type="EMBL" id="AZFS01000054">
    <property type="protein sequence ID" value="KRL94689.1"/>
    <property type="molecule type" value="Genomic_DNA"/>
</dbReference>
<protein>
    <submittedName>
        <fullName evidence="3">UspA family nucleotide-binding protein</fullName>
    </submittedName>
</protein>
<comment type="caution">
    <text evidence="3">The sequence shown here is derived from an EMBL/GenBank/DDBJ whole genome shotgun (WGS) entry which is preliminary data.</text>
</comment>